<dbReference type="AlphaFoldDB" id="A0A843TM61"/>
<dbReference type="InterPro" id="IPR001810">
    <property type="entry name" value="F-box_dom"/>
</dbReference>
<dbReference type="Pfam" id="PF12937">
    <property type="entry name" value="F-box-like"/>
    <property type="match status" value="1"/>
</dbReference>
<dbReference type="PANTHER" id="PTHR46976:SF1">
    <property type="entry name" value="PROTEIN ARABIDILLO 1"/>
    <property type="match status" value="1"/>
</dbReference>
<dbReference type="SUPFAM" id="SSF81383">
    <property type="entry name" value="F-box domain"/>
    <property type="match status" value="1"/>
</dbReference>
<dbReference type="SUPFAM" id="SSF52047">
    <property type="entry name" value="RNI-like"/>
    <property type="match status" value="1"/>
</dbReference>
<dbReference type="PROSITE" id="PS50181">
    <property type="entry name" value="FBOX"/>
    <property type="match status" value="1"/>
</dbReference>
<dbReference type="Pfam" id="PF00514">
    <property type="entry name" value="Arm"/>
    <property type="match status" value="3"/>
</dbReference>
<dbReference type="PANTHER" id="PTHR46976">
    <property type="entry name" value="PROTEIN ARABIDILLO 1"/>
    <property type="match status" value="1"/>
</dbReference>
<dbReference type="SMART" id="SM00185">
    <property type="entry name" value="ARM"/>
    <property type="match status" value="3"/>
</dbReference>
<feature type="repeat" description="ARM" evidence="1">
    <location>
        <begin position="653"/>
        <end position="698"/>
    </location>
</feature>
<feature type="non-terminal residue" evidence="4">
    <location>
        <position position="736"/>
    </location>
</feature>
<dbReference type="PROSITE" id="PS50176">
    <property type="entry name" value="ARM_REPEAT"/>
    <property type="match status" value="3"/>
</dbReference>
<keyword evidence="5" id="KW-1185">Reference proteome</keyword>
<dbReference type="InterPro" id="IPR016024">
    <property type="entry name" value="ARM-type_fold"/>
</dbReference>
<dbReference type="InterPro" id="IPR036047">
    <property type="entry name" value="F-box-like_dom_sf"/>
</dbReference>
<dbReference type="Gene3D" id="1.25.10.10">
    <property type="entry name" value="Leucine-rich Repeat Variant"/>
    <property type="match status" value="2"/>
</dbReference>
<feature type="domain" description="F-box" evidence="3">
    <location>
        <begin position="164"/>
        <end position="210"/>
    </location>
</feature>
<evidence type="ECO:0000259" key="3">
    <source>
        <dbReference type="PROSITE" id="PS50181"/>
    </source>
</evidence>
<evidence type="ECO:0000256" key="2">
    <source>
        <dbReference type="SAM" id="MobiDB-lite"/>
    </source>
</evidence>
<evidence type="ECO:0000313" key="4">
    <source>
        <dbReference type="EMBL" id="MQL72041.1"/>
    </source>
</evidence>
<feature type="repeat" description="ARM" evidence="1">
    <location>
        <begin position="571"/>
        <end position="613"/>
    </location>
</feature>
<dbReference type="OrthoDB" id="7537227at2759"/>
<dbReference type="EMBL" id="NMUH01000117">
    <property type="protein sequence ID" value="MQL72041.1"/>
    <property type="molecule type" value="Genomic_DNA"/>
</dbReference>
<proteinExistence type="predicted"/>
<feature type="compositionally biased region" description="Pro residues" evidence="2">
    <location>
        <begin position="20"/>
        <end position="33"/>
    </location>
</feature>
<sequence>FSVSPCGSAHVRARHWGNSHPPPRAPALPPPPPVVRSRESLIEECHCNPISLAAPACLPVDNERERRRSGCFFSFQLDNRGMSRRLRRKAFQSKDKEKDPVVYQTAECCSDTALDEYGKANSSSSASATISIDDLQPRKRAAVACHCSTASTSGSSSMTAQAVLVDWTSLPDDTVLQVFSRLNYRDRASLASSCRAWRNIGSFPCLWQALDLRAHRCDTTTTLSLASRCSANLRSLRFRGSEAAAAVMNLQARGLREISGDFCRDITDAILSVMAARHELLESLQIGPDPCEKISSDAIRAVALCCPRLKRLRLSGVREIDAEALNALGRHCECLEEIALLDCGSINEAALASVVSVRFLSVAGTRTMNWAAASLAWSKQLYNLIGLDVSRTDVSPTAISRFLVSSKKLKVLCALNCSSLEEEDLYNPSLFVSSKGKLLLALFTDIFSGIASLFCSTPSAAADASVEEKKDVFEEWRTWNHNNGSPKNMEELVNWLEWILSHTLLRIAETNPQRMDEFWLRQGTALLLSLVRSSQEDVQERAATGLATFVVIDDENATVDAERAEAVMRYGGIPLLLDLARSFREGIQSEAAKAIANLSVNTKVAKTVADEGGIGILSDLARSMNRLVAEEAAGGLWNLSVGEEHKGAIAEAGGIKALVDLIFKWPSGIDGVLERAAGALANLAADDKCSMEVAMAGGVHALVMLARTCKVEGVQEQVVQNVDANNLRQLFYKTRW</sequence>
<feature type="non-terminal residue" evidence="4">
    <location>
        <position position="1"/>
    </location>
</feature>
<dbReference type="InterPro" id="IPR006553">
    <property type="entry name" value="Leu-rich_rpt_Cys-con_subtyp"/>
</dbReference>
<accession>A0A843TM61</accession>
<dbReference type="SMART" id="SM00367">
    <property type="entry name" value="LRR_CC"/>
    <property type="match status" value="2"/>
</dbReference>
<gene>
    <name evidence="4" type="ORF">Taro_004371</name>
</gene>
<evidence type="ECO:0000256" key="1">
    <source>
        <dbReference type="PROSITE-ProRule" id="PRU00259"/>
    </source>
</evidence>
<protein>
    <recommendedName>
        <fullName evidence="3">F-box domain-containing protein</fullName>
    </recommendedName>
</protein>
<organism evidence="4 5">
    <name type="scientific">Colocasia esculenta</name>
    <name type="common">Wild taro</name>
    <name type="synonym">Arum esculentum</name>
    <dbReference type="NCBI Taxonomy" id="4460"/>
    <lineage>
        <taxon>Eukaryota</taxon>
        <taxon>Viridiplantae</taxon>
        <taxon>Streptophyta</taxon>
        <taxon>Embryophyta</taxon>
        <taxon>Tracheophyta</taxon>
        <taxon>Spermatophyta</taxon>
        <taxon>Magnoliopsida</taxon>
        <taxon>Liliopsida</taxon>
        <taxon>Araceae</taxon>
        <taxon>Aroideae</taxon>
        <taxon>Colocasieae</taxon>
        <taxon>Colocasia</taxon>
    </lineage>
</organism>
<dbReference type="InterPro" id="IPR032675">
    <property type="entry name" value="LRR_dom_sf"/>
</dbReference>
<feature type="repeat" description="ARM" evidence="1">
    <location>
        <begin position="612"/>
        <end position="654"/>
    </location>
</feature>
<comment type="caution">
    <text evidence="4">The sequence shown here is derived from an EMBL/GenBank/DDBJ whole genome shotgun (WGS) entry which is preliminary data.</text>
</comment>
<dbReference type="SMART" id="SM00256">
    <property type="entry name" value="FBOX"/>
    <property type="match status" value="1"/>
</dbReference>
<reference evidence="4" key="1">
    <citation type="submission" date="2017-07" db="EMBL/GenBank/DDBJ databases">
        <title>Taro Niue Genome Assembly and Annotation.</title>
        <authorList>
            <person name="Atibalentja N."/>
            <person name="Keating K."/>
            <person name="Fields C.J."/>
        </authorList>
    </citation>
    <scope>NUCLEOTIDE SEQUENCE</scope>
    <source>
        <strain evidence="4">Niue_2</strain>
        <tissue evidence="4">Leaf</tissue>
    </source>
</reference>
<dbReference type="Gene3D" id="3.80.10.10">
    <property type="entry name" value="Ribonuclease Inhibitor"/>
    <property type="match status" value="1"/>
</dbReference>
<evidence type="ECO:0000313" key="5">
    <source>
        <dbReference type="Proteomes" id="UP000652761"/>
    </source>
</evidence>
<feature type="region of interest" description="Disordered" evidence="2">
    <location>
        <begin position="1"/>
        <end position="33"/>
    </location>
</feature>
<dbReference type="SUPFAM" id="SSF48371">
    <property type="entry name" value="ARM repeat"/>
    <property type="match status" value="1"/>
</dbReference>
<dbReference type="InterPro" id="IPR011989">
    <property type="entry name" value="ARM-like"/>
</dbReference>
<name>A0A843TM61_COLES</name>
<dbReference type="InterPro" id="IPR000225">
    <property type="entry name" value="Armadillo"/>
</dbReference>
<dbReference type="Proteomes" id="UP000652761">
    <property type="component" value="Unassembled WGS sequence"/>
</dbReference>